<comment type="caution">
    <text evidence="1">The sequence shown here is derived from an EMBL/GenBank/DDBJ whole genome shotgun (WGS) entry which is preliminary data.</text>
</comment>
<dbReference type="PROSITE" id="PS00409">
    <property type="entry name" value="PROKAR_NTER_METHYL"/>
    <property type="match status" value="1"/>
</dbReference>
<dbReference type="InterPro" id="IPR045584">
    <property type="entry name" value="Pilin-like"/>
</dbReference>
<name>A0A0C1QEC7_9GAMM</name>
<evidence type="ECO:0000313" key="1">
    <source>
        <dbReference type="EMBL" id="KID59016.1"/>
    </source>
</evidence>
<dbReference type="GO" id="GO:0043683">
    <property type="term" value="P:type IV pilus assembly"/>
    <property type="evidence" value="ECO:0007669"/>
    <property type="project" value="InterPro"/>
</dbReference>
<sequence>MFNRRSMRGFTLIELLMVVALVAVLASIALPSYLDYLRKGNRADVQQLMYQEAVSLERIYSRNGGYPNAYKIEKESKYYTLTYTPLGKPPGVQGDFRNLKFMINAVPISGSTQASDMCGTLKLDEQGDEFSDGPKDECW</sequence>
<gene>
    <name evidence="1" type="ORF">JF50_00715</name>
</gene>
<dbReference type="RefSeq" id="WP_039607619.1">
    <property type="nucleotide sequence ID" value="NZ_JWIC01000001.1"/>
</dbReference>
<proteinExistence type="predicted"/>
<dbReference type="NCBIfam" id="TIGR02532">
    <property type="entry name" value="IV_pilin_GFxxxE"/>
    <property type="match status" value="1"/>
</dbReference>
<dbReference type="SUPFAM" id="SSF54523">
    <property type="entry name" value="Pili subunits"/>
    <property type="match status" value="1"/>
</dbReference>
<accession>A0A0C1QEC7</accession>
<dbReference type="InterPro" id="IPR031982">
    <property type="entry name" value="PilE-like"/>
</dbReference>
<dbReference type="Gene3D" id="3.30.700.10">
    <property type="entry name" value="Glycoprotein, Type 4 Pilin"/>
    <property type="match status" value="1"/>
</dbReference>
<reference evidence="1 2" key="1">
    <citation type="submission" date="2014-12" db="EMBL/GenBank/DDBJ databases">
        <title>Draft Genome Sequence of Pseudoalteromonas luteoviolacea HI1.</title>
        <authorList>
            <person name="Asahina A.Y."/>
            <person name="Hadfield M.G."/>
        </authorList>
    </citation>
    <scope>NUCLEOTIDE SEQUENCE [LARGE SCALE GENOMIC DNA]</scope>
    <source>
        <strain evidence="1 2">HI1</strain>
    </source>
</reference>
<dbReference type="InterPro" id="IPR012902">
    <property type="entry name" value="N_methyl_site"/>
</dbReference>
<dbReference type="PANTHER" id="PTHR30093">
    <property type="entry name" value="GENERAL SECRETION PATHWAY PROTEIN G"/>
    <property type="match status" value="1"/>
</dbReference>
<evidence type="ECO:0008006" key="3">
    <source>
        <dbReference type="Google" id="ProtNLM"/>
    </source>
</evidence>
<dbReference type="PANTHER" id="PTHR30093:SF47">
    <property type="entry name" value="TYPE IV PILUS NON-CORE MINOR PILIN PILE"/>
    <property type="match status" value="1"/>
</dbReference>
<dbReference type="Pfam" id="PF07963">
    <property type="entry name" value="N_methyl"/>
    <property type="match status" value="1"/>
</dbReference>
<dbReference type="Pfam" id="PF16732">
    <property type="entry name" value="ComP_DUS"/>
    <property type="match status" value="1"/>
</dbReference>
<evidence type="ECO:0000313" key="2">
    <source>
        <dbReference type="Proteomes" id="UP000031327"/>
    </source>
</evidence>
<dbReference type="Proteomes" id="UP000031327">
    <property type="component" value="Unassembled WGS sequence"/>
</dbReference>
<dbReference type="AlphaFoldDB" id="A0A0C1QEC7"/>
<protein>
    <recommendedName>
        <fullName evidence="3">Type IV pilin protein</fullName>
    </recommendedName>
</protein>
<organism evidence="1 2">
    <name type="scientific">Pseudoalteromonas luteoviolacea</name>
    <dbReference type="NCBI Taxonomy" id="43657"/>
    <lineage>
        <taxon>Bacteria</taxon>
        <taxon>Pseudomonadati</taxon>
        <taxon>Pseudomonadota</taxon>
        <taxon>Gammaproteobacteria</taxon>
        <taxon>Alteromonadales</taxon>
        <taxon>Pseudoalteromonadaceae</taxon>
        <taxon>Pseudoalteromonas</taxon>
    </lineage>
</organism>
<dbReference type="EMBL" id="JWIC01000001">
    <property type="protein sequence ID" value="KID59016.1"/>
    <property type="molecule type" value="Genomic_DNA"/>
</dbReference>